<evidence type="ECO:0000313" key="1">
    <source>
        <dbReference type="EMBL" id="ALA13096.1"/>
    </source>
</evidence>
<dbReference type="KEGG" id="vg:26633307"/>
<keyword evidence="3" id="KW-1185">Reference proteome</keyword>
<dbReference type="EMBL" id="KT224359">
    <property type="protein sequence ID" value="ALA13096.1"/>
    <property type="molecule type" value="Genomic_DNA"/>
</dbReference>
<accession>A0A0K2D0H4</accession>
<dbReference type="GeneID" id="26633333"/>
<reference evidence="1 3" key="1">
    <citation type="journal article" date="2015" name="Genome Announc.">
        <title>Complete Genome Sequence of Bacillus cereus Group Phage TsarBomba.</title>
        <authorList>
            <person name="Erill I."/>
            <person name="Caruso S.M."/>
        </authorList>
    </citation>
    <scope>NUCLEOTIDE SEQUENCE [LARGE SCALE GENOMIC DNA]</scope>
</reference>
<evidence type="ECO:0000313" key="2">
    <source>
        <dbReference type="EMBL" id="ALA13123.1"/>
    </source>
</evidence>
<gene>
    <name evidence="1" type="ORF">TSARBOMBA_257</name>
    <name evidence="2" type="ORF">TSARBOMBA_7</name>
</gene>
<dbReference type="EMBL" id="KT224359">
    <property type="protein sequence ID" value="ALA13123.1"/>
    <property type="molecule type" value="Genomic_DNA"/>
</dbReference>
<protein>
    <submittedName>
        <fullName evidence="1">Uncharacterized protein</fullName>
    </submittedName>
</protein>
<evidence type="ECO:0000313" key="3">
    <source>
        <dbReference type="Proteomes" id="UP000204602"/>
    </source>
</evidence>
<sequence length="119" mass="13518">MEMLRVAEFEGAKATMNVLEGVKRIVANESYTNEAIAAVERQLEENEEKELFDLLIEHGTKVIASYPISNNHGFAIIYLDSDKAIIQDGEYYALCEIDDRGEHIVYDSFEIPLAECMRV</sequence>
<organism evidence="1 3">
    <name type="scientific">Bacillus phage TsarBomba</name>
    <dbReference type="NCBI Taxonomy" id="1690456"/>
    <lineage>
        <taxon>Viruses</taxon>
        <taxon>Duplodnaviria</taxon>
        <taxon>Heunggongvirae</taxon>
        <taxon>Uroviricota</taxon>
        <taxon>Caudoviricetes</taxon>
        <taxon>Herelleviridae</taxon>
        <taxon>Bastillevirinae</taxon>
        <taxon>Tsarbombavirus</taxon>
        <taxon>Tsarbombavirus tsarbomba</taxon>
    </lineage>
</organism>
<dbReference type="Proteomes" id="UP000204602">
    <property type="component" value="Segment"/>
</dbReference>
<dbReference type="RefSeq" id="YP_009207072.1">
    <property type="nucleotide sequence ID" value="NC_028890.1"/>
</dbReference>
<dbReference type="RefSeq" id="YP_009206842.1">
    <property type="nucleotide sequence ID" value="NC_028890.1"/>
</dbReference>
<dbReference type="KEGG" id="vg:26633333"/>
<proteinExistence type="predicted"/>
<name>A0A0K2D0H4_9CAUD</name>
<dbReference type="GeneID" id="26633307"/>